<dbReference type="EC" id="3.1.3.25" evidence="2"/>
<dbReference type="PANTHER" id="PTHR43194:SF5">
    <property type="entry name" value="PIMELOYL-[ACYL-CARRIER PROTEIN] METHYL ESTER ESTERASE"/>
    <property type="match status" value="1"/>
</dbReference>
<dbReference type="Gene3D" id="3.40.50.1820">
    <property type="entry name" value="alpha/beta hydrolase"/>
    <property type="match status" value="1"/>
</dbReference>
<sequence length="295" mass="31557">MSTPPTEFPAPECVAVPIPCGPDASSTARIGTYVLDATGGDSLGDVVICHGTPWSSRMWLPLARRLSSRWRVHQWDMPGYGTSIEANAASPVDLVAQRTRFARLLRHWDLAAPHVIAHDIGGATALGAHLFEGSRFGSLHLSDIVTLSPWGSPFFRLVAESQGVFAALPPALHRALVTEYIAGAGGPGLSREWITELARPWTTPAGQSAFYRQIAALRPEHTAPIAARLAKVRCPVRIAWGESDLWIPVAHAEALAAALPGGPEVTRFPTVGHLAVLEAPEAFAAEVVTWLSTQV</sequence>
<dbReference type="InterPro" id="IPR020550">
    <property type="entry name" value="Inositol_monophosphatase_CS"/>
</dbReference>
<dbReference type="Proteomes" id="UP000595374">
    <property type="component" value="Chromosome"/>
</dbReference>
<evidence type="ECO:0000256" key="1">
    <source>
        <dbReference type="ARBA" id="ARBA00001033"/>
    </source>
</evidence>
<proteinExistence type="predicted"/>
<dbReference type="InterPro" id="IPR050228">
    <property type="entry name" value="Carboxylesterase_BioH"/>
</dbReference>
<keyword evidence="4" id="KW-0378">Hydrolase</keyword>
<gene>
    <name evidence="4" type="ORF">I6H47_17035</name>
</gene>
<dbReference type="InterPro" id="IPR029058">
    <property type="entry name" value="AB_hydrolase_fold"/>
</dbReference>
<evidence type="ECO:0000256" key="2">
    <source>
        <dbReference type="ARBA" id="ARBA00013106"/>
    </source>
</evidence>
<dbReference type="Pfam" id="PF00561">
    <property type="entry name" value="Abhydrolase_1"/>
    <property type="match status" value="1"/>
</dbReference>
<dbReference type="AlphaFoldDB" id="A0A7T3ZZ74"/>
<protein>
    <recommendedName>
        <fullName evidence="2">inositol-phosphate phosphatase</fullName>
        <ecNumber evidence="2">3.1.3.25</ecNumber>
    </recommendedName>
</protein>
<dbReference type="PROSITE" id="PS00630">
    <property type="entry name" value="IMP_2"/>
    <property type="match status" value="1"/>
</dbReference>
<dbReference type="GO" id="GO:0052834">
    <property type="term" value="F:inositol monophosphate phosphatase activity"/>
    <property type="evidence" value="ECO:0007669"/>
    <property type="project" value="UniProtKB-EC"/>
</dbReference>
<name>A0A7T3ZZ74_9MICO</name>
<comment type="catalytic activity">
    <reaction evidence="1">
        <text>a myo-inositol phosphate + H2O = myo-inositol + phosphate</text>
        <dbReference type="Rhea" id="RHEA:24056"/>
        <dbReference type="ChEBI" id="CHEBI:15377"/>
        <dbReference type="ChEBI" id="CHEBI:17268"/>
        <dbReference type="ChEBI" id="CHEBI:43474"/>
        <dbReference type="ChEBI" id="CHEBI:84139"/>
        <dbReference type="EC" id="3.1.3.25"/>
    </reaction>
</comment>
<dbReference type="EMBL" id="CP065989">
    <property type="protein sequence ID" value="QQB14411.1"/>
    <property type="molecule type" value="Genomic_DNA"/>
</dbReference>
<evidence type="ECO:0000259" key="3">
    <source>
        <dbReference type="Pfam" id="PF00561"/>
    </source>
</evidence>
<evidence type="ECO:0000313" key="4">
    <source>
        <dbReference type="EMBL" id="QQB14411.1"/>
    </source>
</evidence>
<dbReference type="GO" id="GO:0046854">
    <property type="term" value="P:phosphatidylinositol phosphate biosynthetic process"/>
    <property type="evidence" value="ECO:0007669"/>
    <property type="project" value="InterPro"/>
</dbReference>
<evidence type="ECO:0000313" key="5">
    <source>
        <dbReference type="Proteomes" id="UP000595374"/>
    </source>
</evidence>
<feature type="domain" description="AB hydrolase-1" evidence="3">
    <location>
        <begin position="46"/>
        <end position="280"/>
    </location>
</feature>
<dbReference type="PANTHER" id="PTHR43194">
    <property type="entry name" value="HYDROLASE ALPHA/BETA FOLD FAMILY"/>
    <property type="match status" value="1"/>
</dbReference>
<accession>A0A7T3ZZ74</accession>
<reference evidence="4 5" key="1">
    <citation type="submission" date="2020-12" db="EMBL/GenBank/DDBJ databases">
        <title>FDA dAtabase for Regulatory Grade micrObial Sequences (FDA-ARGOS): Supporting development and validation of Infectious Disease Dx tests.</title>
        <authorList>
            <person name="Sproer C."/>
            <person name="Gronow S."/>
            <person name="Severitt S."/>
            <person name="Schroder I."/>
            <person name="Tallon L."/>
            <person name="Sadzewicz L."/>
            <person name="Zhao X."/>
            <person name="Boylan J."/>
            <person name="Ott S."/>
            <person name="Bowen H."/>
            <person name="Vavikolanu K."/>
            <person name="Mehta A."/>
            <person name="Aluvathingal J."/>
            <person name="Nadendla S."/>
            <person name="Lowell S."/>
            <person name="Myers T."/>
            <person name="Yan Y."/>
            <person name="Sichtig H."/>
        </authorList>
    </citation>
    <scope>NUCLEOTIDE SEQUENCE [LARGE SCALE GENOMIC DNA]</scope>
    <source>
        <strain evidence="4 5">FDAARGOS_990</strain>
    </source>
</reference>
<organism evidence="4 5">
    <name type="scientific">Brevibacterium casei</name>
    <dbReference type="NCBI Taxonomy" id="33889"/>
    <lineage>
        <taxon>Bacteria</taxon>
        <taxon>Bacillati</taxon>
        <taxon>Actinomycetota</taxon>
        <taxon>Actinomycetes</taxon>
        <taxon>Micrococcales</taxon>
        <taxon>Brevibacteriaceae</taxon>
        <taxon>Brevibacterium</taxon>
    </lineage>
</organism>
<dbReference type="SUPFAM" id="SSF53474">
    <property type="entry name" value="alpha/beta-Hydrolases"/>
    <property type="match status" value="1"/>
</dbReference>
<dbReference type="RefSeq" id="WP_198499479.1">
    <property type="nucleotide sequence ID" value="NZ_CP065989.1"/>
</dbReference>
<dbReference type="InterPro" id="IPR000073">
    <property type="entry name" value="AB_hydrolase_1"/>
</dbReference>